<dbReference type="EMBL" id="CCKQ01013138">
    <property type="protein sequence ID" value="CDW84774.1"/>
    <property type="molecule type" value="Genomic_DNA"/>
</dbReference>
<evidence type="ECO:0000256" key="7">
    <source>
        <dbReference type="ARBA" id="ARBA00022839"/>
    </source>
</evidence>
<keyword evidence="5" id="KW-0540">Nuclease</keyword>
<dbReference type="GO" id="GO:0003676">
    <property type="term" value="F:nucleic acid binding"/>
    <property type="evidence" value="ECO:0007669"/>
    <property type="project" value="InterPro"/>
</dbReference>
<evidence type="ECO:0000256" key="9">
    <source>
        <dbReference type="ARBA" id="ARBA00025599"/>
    </source>
</evidence>
<evidence type="ECO:0000313" key="13">
    <source>
        <dbReference type="Proteomes" id="UP000039865"/>
    </source>
</evidence>
<accession>A0A078ARC7</accession>
<dbReference type="Proteomes" id="UP000039865">
    <property type="component" value="Unassembled WGS sequence"/>
</dbReference>
<keyword evidence="6" id="KW-0378">Hydrolase</keyword>
<dbReference type="InParanoid" id="A0A078ARC7"/>
<protein>
    <recommendedName>
        <fullName evidence="3">RNA exonuclease 4</fullName>
    </recommendedName>
</protein>
<reference evidence="12 13" key="1">
    <citation type="submission" date="2014-06" db="EMBL/GenBank/DDBJ databases">
        <authorList>
            <person name="Swart Estienne"/>
        </authorList>
    </citation>
    <scope>NUCLEOTIDE SEQUENCE [LARGE SCALE GENOMIC DNA]</scope>
    <source>
        <strain evidence="12 13">130c</strain>
    </source>
</reference>
<comment type="function">
    <text evidence="9">Exoribonuclease involved in ribosome biosynthesis. Involved in the processing of ITS1, the internal transcribed spacer localized between the 18S and 5.8S rRNAs.</text>
</comment>
<feature type="compositionally biased region" description="Basic and acidic residues" evidence="10">
    <location>
        <begin position="31"/>
        <end position="48"/>
    </location>
</feature>
<evidence type="ECO:0000256" key="10">
    <source>
        <dbReference type="SAM" id="MobiDB-lite"/>
    </source>
</evidence>
<dbReference type="GO" id="GO:0006364">
    <property type="term" value="P:rRNA processing"/>
    <property type="evidence" value="ECO:0007669"/>
    <property type="project" value="UniProtKB-KW"/>
</dbReference>
<feature type="domain" description="Exonuclease" evidence="11">
    <location>
        <begin position="90"/>
        <end position="273"/>
    </location>
</feature>
<gene>
    <name evidence="12" type="primary">Contig5941.g6365</name>
    <name evidence="12" type="ORF">STYLEM_13842</name>
</gene>
<keyword evidence="8" id="KW-0539">Nucleus</keyword>
<dbReference type="InterPro" id="IPR037431">
    <property type="entry name" value="REX4_DEDDh_dom"/>
</dbReference>
<name>A0A078ARC7_STYLE</name>
<sequence>MADSTSKNQTVDAKKEANQMLNLMNIVIKEQEKKQDKKRDRKFLEKFKSKSKMNGKQSEQKKIEQNPESDVSLVDQIFRPLANAFKGDTPIVSIDCEMVEVDKFSDGLARVSIVNYNGHILYDQYVKPEGRITNYRTWVSGITPANMNGSKPFKQAITEVHRILKGKIIVGHSLKHDFSVLQMREGDRYYNEDNTPNFIEVTAGQSTFIVTKDKIRDIAKYRKYQNQNGQAISLKRLTEEFLNRKIQQGSHCSVIDARAAMALYRINEQEWENTVKQKSYCSVKEKVARDAGQLQKFFGGASQPTKKLKI</sequence>
<keyword evidence="7" id="KW-0269">Exonuclease</keyword>
<proteinExistence type="inferred from homology"/>
<evidence type="ECO:0000313" key="12">
    <source>
        <dbReference type="EMBL" id="CDW84774.1"/>
    </source>
</evidence>
<dbReference type="InterPro" id="IPR036397">
    <property type="entry name" value="RNaseH_sf"/>
</dbReference>
<evidence type="ECO:0000256" key="5">
    <source>
        <dbReference type="ARBA" id="ARBA00022722"/>
    </source>
</evidence>
<dbReference type="PANTHER" id="PTHR12801">
    <property type="entry name" value="RNA EXONUCLEASE REXO1 / RECO3 FAMILY MEMBER-RELATED"/>
    <property type="match status" value="1"/>
</dbReference>
<dbReference type="Pfam" id="PF00929">
    <property type="entry name" value="RNase_T"/>
    <property type="match status" value="1"/>
</dbReference>
<feature type="region of interest" description="Disordered" evidence="10">
    <location>
        <begin position="31"/>
        <end position="69"/>
    </location>
</feature>
<dbReference type="InterPro" id="IPR013520">
    <property type="entry name" value="Ribonucl_H"/>
</dbReference>
<evidence type="ECO:0000256" key="1">
    <source>
        <dbReference type="ARBA" id="ARBA00004123"/>
    </source>
</evidence>
<dbReference type="PANTHER" id="PTHR12801:SF45">
    <property type="entry name" value="RNA EXONUCLEASE 4"/>
    <property type="match status" value="1"/>
</dbReference>
<dbReference type="CDD" id="cd06144">
    <property type="entry name" value="REX4_like"/>
    <property type="match status" value="1"/>
</dbReference>
<comment type="subcellular location">
    <subcellularLocation>
        <location evidence="1">Nucleus</location>
    </subcellularLocation>
</comment>
<dbReference type="AlphaFoldDB" id="A0A078ARC7"/>
<evidence type="ECO:0000256" key="2">
    <source>
        <dbReference type="ARBA" id="ARBA00010489"/>
    </source>
</evidence>
<evidence type="ECO:0000256" key="8">
    <source>
        <dbReference type="ARBA" id="ARBA00023242"/>
    </source>
</evidence>
<organism evidence="12 13">
    <name type="scientific">Stylonychia lemnae</name>
    <name type="common">Ciliate</name>
    <dbReference type="NCBI Taxonomy" id="5949"/>
    <lineage>
        <taxon>Eukaryota</taxon>
        <taxon>Sar</taxon>
        <taxon>Alveolata</taxon>
        <taxon>Ciliophora</taxon>
        <taxon>Intramacronucleata</taxon>
        <taxon>Spirotrichea</taxon>
        <taxon>Stichotrichia</taxon>
        <taxon>Sporadotrichida</taxon>
        <taxon>Oxytrichidae</taxon>
        <taxon>Stylonychinae</taxon>
        <taxon>Stylonychia</taxon>
    </lineage>
</organism>
<dbReference type="GO" id="GO:0008408">
    <property type="term" value="F:3'-5' exonuclease activity"/>
    <property type="evidence" value="ECO:0007669"/>
    <property type="project" value="InterPro"/>
</dbReference>
<dbReference type="Gene3D" id="3.30.420.10">
    <property type="entry name" value="Ribonuclease H-like superfamily/Ribonuclease H"/>
    <property type="match status" value="1"/>
</dbReference>
<keyword evidence="4" id="KW-0698">rRNA processing</keyword>
<dbReference type="InterPro" id="IPR012337">
    <property type="entry name" value="RNaseH-like_sf"/>
</dbReference>
<dbReference type="SUPFAM" id="SSF53098">
    <property type="entry name" value="Ribonuclease H-like"/>
    <property type="match status" value="1"/>
</dbReference>
<evidence type="ECO:0000259" key="11">
    <source>
        <dbReference type="SMART" id="SM00479"/>
    </source>
</evidence>
<dbReference type="GO" id="GO:0005634">
    <property type="term" value="C:nucleus"/>
    <property type="evidence" value="ECO:0007669"/>
    <property type="project" value="UniProtKB-SubCell"/>
</dbReference>
<dbReference type="InterPro" id="IPR047021">
    <property type="entry name" value="REXO1/3/4-like"/>
</dbReference>
<dbReference type="SMART" id="SM00479">
    <property type="entry name" value="EXOIII"/>
    <property type="match status" value="1"/>
</dbReference>
<evidence type="ECO:0000256" key="6">
    <source>
        <dbReference type="ARBA" id="ARBA00022801"/>
    </source>
</evidence>
<evidence type="ECO:0000256" key="3">
    <source>
        <dbReference type="ARBA" id="ARBA00016937"/>
    </source>
</evidence>
<keyword evidence="13" id="KW-1185">Reference proteome</keyword>
<evidence type="ECO:0000256" key="4">
    <source>
        <dbReference type="ARBA" id="ARBA00022552"/>
    </source>
</evidence>
<dbReference type="OrthoDB" id="8191639at2759"/>
<comment type="similarity">
    <text evidence="2">Belongs to the REXO4 family.</text>
</comment>
<dbReference type="OMA" id="HEECRTA"/>